<dbReference type="EMBL" id="VSRQ01000008">
    <property type="protein sequence ID" value="TYK44521.1"/>
    <property type="molecule type" value="Genomic_DNA"/>
</dbReference>
<evidence type="ECO:0000313" key="2">
    <source>
        <dbReference type="EMBL" id="TYK44521.1"/>
    </source>
</evidence>
<sequence>MARDGYPGPEQRAQADILFTARVTADELRFDTAPENSVTFSPDAADASTSGSERTNLPDEVEENTTYRDIEIDYAIAAKLSWPDGHPLLDTTRDQDGTPS</sequence>
<proteinExistence type="predicted"/>
<dbReference type="RefSeq" id="WP_148766688.1">
    <property type="nucleotide sequence ID" value="NZ_VSRQ01000008.1"/>
</dbReference>
<name>A0A5D3F882_9ACTN</name>
<dbReference type="AlphaFoldDB" id="A0A5D3F882"/>
<accession>A0A5D3F882</accession>
<protein>
    <submittedName>
        <fullName evidence="2">Uncharacterized protein</fullName>
    </submittedName>
</protein>
<keyword evidence="3" id="KW-1185">Reference proteome</keyword>
<evidence type="ECO:0000256" key="1">
    <source>
        <dbReference type="SAM" id="MobiDB-lite"/>
    </source>
</evidence>
<gene>
    <name evidence="2" type="ORF">FXF68_34215</name>
</gene>
<dbReference type="Proteomes" id="UP000323505">
    <property type="component" value="Unassembled WGS sequence"/>
</dbReference>
<evidence type="ECO:0000313" key="3">
    <source>
        <dbReference type="Proteomes" id="UP000323505"/>
    </source>
</evidence>
<reference evidence="2 3" key="1">
    <citation type="submission" date="2019-08" db="EMBL/GenBank/DDBJ databases">
        <title>Actinomadura sp. nov. CYP1-5 isolated from mountain soil.</title>
        <authorList>
            <person name="Songsumanus A."/>
            <person name="Kuncharoen N."/>
            <person name="Kudo T."/>
            <person name="Yuki M."/>
            <person name="Igarashi Y."/>
            <person name="Tanasupawat S."/>
        </authorList>
    </citation>
    <scope>NUCLEOTIDE SEQUENCE [LARGE SCALE GENOMIC DNA]</scope>
    <source>
        <strain evidence="2 3">CYP1-5</strain>
    </source>
</reference>
<comment type="caution">
    <text evidence="2">The sequence shown here is derived from an EMBL/GenBank/DDBJ whole genome shotgun (WGS) entry which is preliminary data.</text>
</comment>
<organism evidence="2 3">
    <name type="scientific">Actinomadura decatromicini</name>
    <dbReference type="NCBI Taxonomy" id="2604572"/>
    <lineage>
        <taxon>Bacteria</taxon>
        <taxon>Bacillati</taxon>
        <taxon>Actinomycetota</taxon>
        <taxon>Actinomycetes</taxon>
        <taxon>Streptosporangiales</taxon>
        <taxon>Thermomonosporaceae</taxon>
        <taxon>Actinomadura</taxon>
    </lineage>
</organism>
<feature type="region of interest" description="Disordered" evidence="1">
    <location>
        <begin position="33"/>
        <end position="62"/>
    </location>
</feature>